<keyword evidence="2" id="KW-1185">Reference proteome</keyword>
<evidence type="ECO:0000313" key="2">
    <source>
        <dbReference type="Proteomes" id="UP000778797"/>
    </source>
</evidence>
<dbReference type="RefSeq" id="WP_227475650.1">
    <property type="nucleotide sequence ID" value="NZ_JAFMPT010000001.1"/>
</dbReference>
<protein>
    <recommendedName>
        <fullName evidence="3">Lipoprotein</fullName>
    </recommendedName>
</protein>
<reference evidence="2" key="1">
    <citation type="submission" date="2021-03" db="EMBL/GenBank/DDBJ databases">
        <title>Genome of Cognatishimia sp. F0-27.</title>
        <authorList>
            <person name="Ping X."/>
        </authorList>
    </citation>
    <scope>NUCLEOTIDE SEQUENCE [LARGE SCALE GENOMIC DNA]</scope>
    <source>
        <strain evidence="2">E313</strain>
    </source>
</reference>
<evidence type="ECO:0000313" key="1">
    <source>
        <dbReference type="EMBL" id="MCC1483220.1"/>
    </source>
</evidence>
<gene>
    <name evidence="1" type="ORF">J1C55_01345</name>
</gene>
<name>A0ABS8EJ39_9FLAO</name>
<dbReference type="EMBL" id="JAFMPT010000001">
    <property type="protein sequence ID" value="MCC1483220.1"/>
    <property type="molecule type" value="Genomic_DNA"/>
</dbReference>
<accession>A0ABS8EJ39</accession>
<proteinExistence type="predicted"/>
<comment type="caution">
    <text evidence="1">The sequence shown here is derived from an EMBL/GenBank/DDBJ whole genome shotgun (WGS) entry which is preliminary data.</text>
</comment>
<evidence type="ECO:0008006" key="3">
    <source>
        <dbReference type="Google" id="ProtNLM"/>
    </source>
</evidence>
<organism evidence="1 2">
    <name type="scientific">Winogradskyella immobilis</name>
    <dbReference type="NCBI Taxonomy" id="2816852"/>
    <lineage>
        <taxon>Bacteria</taxon>
        <taxon>Pseudomonadati</taxon>
        <taxon>Bacteroidota</taxon>
        <taxon>Flavobacteriia</taxon>
        <taxon>Flavobacteriales</taxon>
        <taxon>Flavobacteriaceae</taxon>
        <taxon>Winogradskyella</taxon>
    </lineage>
</organism>
<sequence>MRVTLLVFCIYSILFNSCSNTDDEPELRLPPITQTGANTFGCLIDGQLLIPRDGSGSTLGPDSGMSFISLGEFPNYLYNEISVRDFKSGNGELLDIHFVDLHQNGEGIYNVKESNCQDNVDANPSLNIRSRIWDENEQIFRWYCSIEDSGTLTITRYDSENRIVSGTFNCIVQNRDDPNDFIEITQGRFDIKWDTLADTSFP</sequence>
<dbReference type="Proteomes" id="UP000778797">
    <property type="component" value="Unassembled WGS sequence"/>
</dbReference>
<reference evidence="2" key="2">
    <citation type="submission" date="2023-07" db="EMBL/GenBank/DDBJ databases">
        <title>Genome of Winogradskyella sp. E313.</title>
        <authorList>
            <person name="Zhou Y."/>
        </authorList>
    </citation>
    <scope>NUCLEOTIDE SEQUENCE [LARGE SCALE GENOMIC DNA]</scope>
    <source>
        <strain evidence="2">E313</strain>
    </source>
</reference>